<dbReference type="InterPro" id="IPR023772">
    <property type="entry name" value="DNA-bd_HTH_TetR-type_CS"/>
</dbReference>
<dbReference type="EMBL" id="JBHSGL010000001">
    <property type="protein sequence ID" value="MFC4711262.1"/>
    <property type="molecule type" value="Genomic_DNA"/>
</dbReference>
<dbReference type="Gene3D" id="1.10.357.10">
    <property type="entry name" value="Tetracycline Repressor, domain 2"/>
    <property type="match status" value="1"/>
</dbReference>
<gene>
    <name evidence="4" type="ORF">ACFO5U_00200</name>
</gene>
<dbReference type="RefSeq" id="WP_377275621.1">
    <property type="nucleotide sequence ID" value="NZ_JBHSGL010000001.1"/>
</dbReference>
<evidence type="ECO:0000256" key="1">
    <source>
        <dbReference type="ARBA" id="ARBA00023125"/>
    </source>
</evidence>
<sequence length="280" mass="32083">MNPKKQQIVHAAHRLFIQKGYNASSIQDILDEAGISKGTFYNYFTSKSECLIALMEAISEDIRTERIAAAFGRSPSDADLLAKQLAIRIRMNHEKNLFSLYESIFYSQDEELKAFAKSQYISELNWIKDRIIDLFGEQARPYALENAAMANGALQQLMHVWRLSTDQQLPLEELTDYIVRRMKQAVEIQLTDGERFLSDLFLQEPSEQTTLVDSLKQLERFAVSAELPEQQELLTFLAQELAAQKPRMALIHSALTTLGTHKGLDGQLQMTLEQIWRQLK</sequence>
<dbReference type="PANTHER" id="PTHR43479">
    <property type="entry name" value="ACREF/ENVCD OPERON REPRESSOR-RELATED"/>
    <property type="match status" value="1"/>
</dbReference>
<keyword evidence="5" id="KW-1185">Reference proteome</keyword>
<evidence type="ECO:0000256" key="2">
    <source>
        <dbReference type="PROSITE-ProRule" id="PRU00335"/>
    </source>
</evidence>
<dbReference type="Pfam" id="PF00440">
    <property type="entry name" value="TetR_N"/>
    <property type="match status" value="1"/>
</dbReference>
<name>A0ABV9M632_9BACL</name>
<feature type="DNA-binding region" description="H-T-H motif" evidence="2">
    <location>
        <begin position="25"/>
        <end position="44"/>
    </location>
</feature>
<dbReference type="PROSITE" id="PS50977">
    <property type="entry name" value="HTH_TETR_2"/>
    <property type="match status" value="1"/>
</dbReference>
<dbReference type="Proteomes" id="UP001595932">
    <property type="component" value="Unassembled WGS sequence"/>
</dbReference>
<reference evidence="5" key="1">
    <citation type="journal article" date="2019" name="Int. J. Syst. Evol. Microbiol.">
        <title>The Global Catalogue of Microorganisms (GCM) 10K type strain sequencing project: providing services to taxonomists for standard genome sequencing and annotation.</title>
        <authorList>
            <consortium name="The Broad Institute Genomics Platform"/>
            <consortium name="The Broad Institute Genome Sequencing Center for Infectious Disease"/>
            <person name="Wu L."/>
            <person name="Ma J."/>
        </authorList>
    </citation>
    <scope>NUCLEOTIDE SEQUENCE [LARGE SCALE GENOMIC DNA]</scope>
    <source>
        <strain evidence="5">CGMCC 1.12151</strain>
    </source>
</reference>
<proteinExistence type="predicted"/>
<dbReference type="PROSITE" id="PS01081">
    <property type="entry name" value="HTH_TETR_1"/>
    <property type="match status" value="1"/>
</dbReference>
<protein>
    <submittedName>
        <fullName evidence="4">TetR/AcrR family transcriptional regulator</fullName>
    </submittedName>
</protein>
<evidence type="ECO:0000313" key="4">
    <source>
        <dbReference type="EMBL" id="MFC4711262.1"/>
    </source>
</evidence>
<accession>A0ABV9M632</accession>
<dbReference type="InterPro" id="IPR009057">
    <property type="entry name" value="Homeodomain-like_sf"/>
</dbReference>
<comment type="caution">
    <text evidence="4">The sequence shown here is derived from an EMBL/GenBank/DDBJ whole genome shotgun (WGS) entry which is preliminary data.</text>
</comment>
<dbReference type="InterPro" id="IPR001647">
    <property type="entry name" value="HTH_TetR"/>
</dbReference>
<keyword evidence="1 2" id="KW-0238">DNA-binding</keyword>
<evidence type="ECO:0000259" key="3">
    <source>
        <dbReference type="PROSITE" id="PS50977"/>
    </source>
</evidence>
<evidence type="ECO:0000313" key="5">
    <source>
        <dbReference type="Proteomes" id="UP001595932"/>
    </source>
</evidence>
<dbReference type="SUPFAM" id="SSF46689">
    <property type="entry name" value="Homeodomain-like"/>
    <property type="match status" value="1"/>
</dbReference>
<dbReference type="PRINTS" id="PR00455">
    <property type="entry name" value="HTHTETR"/>
</dbReference>
<feature type="domain" description="HTH tetR-type" evidence="3">
    <location>
        <begin position="2"/>
        <end position="62"/>
    </location>
</feature>
<dbReference type="InterPro" id="IPR050624">
    <property type="entry name" value="HTH-type_Tx_Regulator"/>
</dbReference>
<dbReference type="PANTHER" id="PTHR43479:SF22">
    <property type="entry name" value="TRANSCRIPTIONAL REGULATOR, TETR FAMILY"/>
    <property type="match status" value="1"/>
</dbReference>
<organism evidence="4 5">
    <name type="scientific">Planococcus dechangensis</name>
    <dbReference type="NCBI Taxonomy" id="1176255"/>
    <lineage>
        <taxon>Bacteria</taxon>
        <taxon>Bacillati</taxon>
        <taxon>Bacillota</taxon>
        <taxon>Bacilli</taxon>
        <taxon>Bacillales</taxon>
        <taxon>Caryophanaceae</taxon>
        <taxon>Planococcus</taxon>
    </lineage>
</organism>